<keyword evidence="1" id="KW-0472">Membrane</keyword>
<accession>A0ABM8GAT0</accession>
<protein>
    <submittedName>
        <fullName evidence="2">Uncharacterized protein</fullName>
    </submittedName>
</protein>
<organism evidence="2 3">
    <name type="scientific">Naasia aerilata</name>
    <dbReference type="NCBI Taxonomy" id="1162966"/>
    <lineage>
        <taxon>Bacteria</taxon>
        <taxon>Bacillati</taxon>
        <taxon>Actinomycetota</taxon>
        <taxon>Actinomycetes</taxon>
        <taxon>Micrococcales</taxon>
        <taxon>Microbacteriaceae</taxon>
        <taxon>Naasia</taxon>
    </lineage>
</organism>
<dbReference type="Proteomes" id="UP001321498">
    <property type="component" value="Chromosome"/>
</dbReference>
<proteinExistence type="predicted"/>
<feature type="transmembrane region" description="Helical" evidence="1">
    <location>
        <begin position="97"/>
        <end position="117"/>
    </location>
</feature>
<keyword evidence="3" id="KW-1185">Reference proteome</keyword>
<evidence type="ECO:0000256" key="1">
    <source>
        <dbReference type="SAM" id="Phobius"/>
    </source>
</evidence>
<dbReference type="EMBL" id="AP027731">
    <property type="protein sequence ID" value="BDZ45329.1"/>
    <property type="molecule type" value="Genomic_DNA"/>
</dbReference>
<dbReference type="RefSeq" id="WP_286278686.1">
    <property type="nucleotide sequence ID" value="NZ_AP027731.1"/>
</dbReference>
<gene>
    <name evidence="2" type="ORF">GCM10025866_12380</name>
</gene>
<name>A0ABM8GAT0_9MICO</name>
<sequence>MFLVLGAAELAWGVATMLRSSFPLRSLALVGAILGLVAWASALVLGEAVGVTVDTLPPLALASASLLDIVVAIAMTASLRRSPDGTPAPAAEPAAGWTVLGITVGAVAVVGLALPAIGQTQAGIAALDGPHASHSGVTLPGVAEHDGH</sequence>
<feature type="transmembrane region" description="Helical" evidence="1">
    <location>
        <begin position="58"/>
        <end position="77"/>
    </location>
</feature>
<keyword evidence="1" id="KW-0812">Transmembrane</keyword>
<reference evidence="3" key="1">
    <citation type="journal article" date="2019" name="Int. J. Syst. Evol. Microbiol.">
        <title>The Global Catalogue of Microorganisms (GCM) 10K type strain sequencing project: providing services to taxonomists for standard genome sequencing and annotation.</title>
        <authorList>
            <consortium name="The Broad Institute Genomics Platform"/>
            <consortium name="The Broad Institute Genome Sequencing Center for Infectious Disease"/>
            <person name="Wu L."/>
            <person name="Ma J."/>
        </authorList>
    </citation>
    <scope>NUCLEOTIDE SEQUENCE [LARGE SCALE GENOMIC DNA]</scope>
    <source>
        <strain evidence="3">NBRC 108725</strain>
    </source>
</reference>
<evidence type="ECO:0000313" key="3">
    <source>
        <dbReference type="Proteomes" id="UP001321498"/>
    </source>
</evidence>
<keyword evidence="1" id="KW-1133">Transmembrane helix</keyword>
<feature type="transmembrane region" description="Helical" evidence="1">
    <location>
        <begin position="27"/>
        <end position="46"/>
    </location>
</feature>
<evidence type="ECO:0000313" key="2">
    <source>
        <dbReference type="EMBL" id="BDZ45329.1"/>
    </source>
</evidence>